<dbReference type="InterPro" id="IPR012340">
    <property type="entry name" value="NA-bd_OB-fold"/>
</dbReference>
<dbReference type="PANTHER" id="PTHR47165:SF4">
    <property type="entry name" value="OS03G0429900 PROTEIN"/>
    <property type="match status" value="1"/>
</dbReference>
<dbReference type="PANTHER" id="PTHR47165">
    <property type="entry name" value="OS03G0429900 PROTEIN"/>
    <property type="match status" value="1"/>
</dbReference>
<dbReference type="CDD" id="cd04480">
    <property type="entry name" value="RPA1_DBD_A_like"/>
    <property type="match status" value="1"/>
</dbReference>
<organism evidence="3 4">
    <name type="scientific">Lactuca sativa</name>
    <name type="common">Garden lettuce</name>
    <dbReference type="NCBI Taxonomy" id="4236"/>
    <lineage>
        <taxon>Eukaryota</taxon>
        <taxon>Viridiplantae</taxon>
        <taxon>Streptophyta</taxon>
        <taxon>Embryophyta</taxon>
        <taxon>Tracheophyta</taxon>
        <taxon>Spermatophyta</taxon>
        <taxon>Magnoliopsida</taxon>
        <taxon>eudicotyledons</taxon>
        <taxon>Gunneridae</taxon>
        <taxon>Pentapetalae</taxon>
        <taxon>asterids</taxon>
        <taxon>campanulids</taxon>
        <taxon>Asterales</taxon>
        <taxon>Asteraceae</taxon>
        <taxon>Cichorioideae</taxon>
        <taxon>Cichorieae</taxon>
        <taxon>Lactucinae</taxon>
        <taxon>Lactuca</taxon>
    </lineage>
</organism>
<protein>
    <recommendedName>
        <fullName evidence="5">Replication factor A C-terminal domain-containing protein</fullName>
    </recommendedName>
</protein>
<dbReference type="InterPro" id="IPR003871">
    <property type="entry name" value="RFA1B/D_OB_1st"/>
</dbReference>
<dbReference type="GO" id="GO:0007004">
    <property type="term" value="P:telomere maintenance via telomerase"/>
    <property type="evidence" value="ECO:0000318"/>
    <property type="project" value="GO_Central"/>
</dbReference>
<dbReference type="GO" id="GO:0051321">
    <property type="term" value="P:meiotic cell cycle"/>
    <property type="evidence" value="ECO:0000318"/>
    <property type="project" value="GO_Central"/>
</dbReference>
<dbReference type="GO" id="GO:0005662">
    <property type="term" value="C:DNA replication factor A complex"/>
    <property type="evidence" value="ECO:0000318"/>
    <property type="project" value="GO_Central"/>
</dbReference>
<dbReference type="InterPro" id="IPR013955">
    <property type="entry name" value="Rep_factor-A_C"/>
</dbReference>
<dbReference type="GO" id="GO:0003684">
    <property type="term" value="F:damaged DNA binding"/>
    <property type="evidence" value="ECO:0000318"/>
    <property type="project" value="GO_Central"/>
</dbReference>
<keyword evidence="4" id="KW-1185">Reference proteome</keyword>
<dbReference type="GO" id="GO:0000724">
    <property type="term" value="P:double-strand break repair via homologous recombination"/>
    <property type="evidence" value="ECO:0000318"/>
    <property type="project" value="GO_Central"/>
</dbReference>
<sequence>MSVDNGRKKITFIRDLDNMKDDYTLKVSIIRLWRSLSDGNHTIVKSIEMILIDEMCTKIRASVYPRVFQRFESKLKEDQAVYIRSPTIVPNRYTFKISDVTSKLNLHARTTVNECLHFQSKTTYGFSFVSFETIISATATSNESIDIIGEVVSLGKLDSRDVSKSLHRLPLQIRNLEGLQVNITLFGDIAYQLISYLEAHKQVGRVIVLLQFARINVYNATPSVNRYYEQTRMFINANLLEIVTFTDSSKSYSESDDFLNNYKVKNVVDLIEPQEVGQYIIVGTIYGIRQDIDWYYDACTNCGKKVETEDVFSGPDSGNASVVVKCYGDKCKNKKISSIPRYKIPIRVQDDSGTITLTLFDRDAYRLVKKRARDLIEKIKKAGDNPRLYPYDLKCLGHKKMAFKVDVNSFKDAISQTGDNLTPTMPDKFEATSSFKYNSPTIVKKRNVGDTIDVDDYDNVNSSTKVPRLNSKVDGNTGLLIPKLEKY</sequence>
<dbReference type="Proteomes" id="UP000235145">
    <property type="component" value="Unassembled WGS sequence"/>
</dbReference>
<comment type="caution">
    <text evidence="3">The sequence shown here is derived from an EMBL/GenBank/DDBJ whole genome shotgun (WGS) entry which is preliminary data.</text>
</comment>
<feature type="domain" description="Replication protein A 70 kDa DNA-binding subunit B/D first OB fold" evidence="1">
    <location>
        <begin position="11"/>
        <end position="115"/>
    </location>
</feature>
<accession>A0A9R1VSS6</accession>
<dbReference type="Pfam" id="PF02721">
    <property type="entry name" value="DUF223"/>
    <property type="match status" value="1"/>
</dbReference>
<dbReference type="CDD" id="cd04481">
    <property type="entry name" value="RPA1_DBD_B_like"/>
    <property type="match status" value="1"/>
</dbReference>
<dbReference type="SUPFAM" id="SSF50249">
    <property type="entry name" value="Nucleic acid-binding proteins"/>
    <property type="match status" value="3"/>
</dbReference>
<dbReference type="Gene3D" id="2.40.50.140">
    <property type="entry name" value="Nucleic acid-binding proteins"/>
    <property type="match status" value="3"/>
</dbReference>
<reference evidence="3 4" key="1">
    <citation type="journal article" date="2017" name="Nat. Commun.">
        <title>Genome assembly with in vitro proximity ligation data and whole-genome triplication in lettuce.</title>
        <authorList>
            <person name="Reyes-Chin-Wo S."/>
            <person name="Wang Z."/>
            <person name="Yang X."/>
            <person name="Kozik A."/>
            <person name="Arikit S."/>
            <person name="Song C."/>
            <person name="Xia L."/>
            <person name="Froenicke L."/>
            <person name="Lavelle D.O."/>
            <person name="Truco M.J."/>
            <person name="Xia R."/>
            <person name="Zhu S."/>
            <person name="Xu C."/>
            <person name="Xu H."/>
            <person name="Xu X."/>
            <person name="Cox K."/>
            <person name="Korf I."/>
            <person name="Meyers B.C."/>
            <person name="Michelmore R.W."/>
        </authorList>
    </citation>
    <scope>NUCLEOTIDE SEQUENCE [LARGE SCALE GENOMIC DNA]</scope>
    <source>
        <strain evidence="4">cv. Salinas</strain>
        <tissue evidence="3">Seedlings</tissue>
    </source>
</reference>
<proteinExistence type="predicted"/>
<dbReference type="GO" id="GO:0006289">
    <property type="term" value="P:nucleotide-excision repair"/>
    <property type="evidence" value="ECO:0000318"/>
    <property type="project" value="GO_Central"/>
</dbReference>
<name>A0A9R1VSS6_LACSA</name>
<evidence type="ECO:0000313" key="4">
    <source>
        <dbReference type="Proteomes" id="UP000235145"/>
    </source>
</evidence>
<evidence type="ECO:0000313" key="3">
    <source>
        <dbReference type="EMBL" id="KAJ0211936.1"/>
    </source>
</evidence>
<dbReference type="EMBL" id="NBSK02000004">
    <property type="protein sequence ID" value="KAJ0211936.1"/>
    <property type="molecule type" value="Genomic_DNA"/>
</dbReference>
<gene>
    <name evidence="3" type="ORF">LSAT_V11C400186880</name>
</gene>
<feature type="domain" description="Replication factor A C-terminal" evidence="2">
    <location>
        <begin position="281"/>
        <end position="405"/>
    </location>
</feature>
<dbReference type="Pfam" id="PF08646">
    <property type="entry name" value="Rep_fac-A_C"/>
    <property type="match status" value="1"/>
</dbReference>
<evidence type="ECO:0000259" key="1">
    <source>
        <dbReference type="Pfam" id="PF02721"/>
    </source>
</evidence>
<evidence type="ECO:0008006" key="5">
    <source>
        <dbReference type="Google" id="ProtNLM"/>
    </source>
</evidence>
<dbReference type="AlphaFoldDB" id="A0A9R1VSS6"/>
<evidence type="ECO:0000259" key="2">
    <source>
        <dbReference type="Pfam" id="PF08646"/>
    </source>
</evidence>
<dbReference type="GO" id="GO:0043047">
    <property type="term" value="F:single-stranded telomeric DNA binding"/>
    <property type="evidence" value="ECO:0000318"/>
    <property type="project" value="GO_Central"/>
</dbReference>
<dbReference type="GO" id="GO:0006260">
    <property type="term" value="P:DNA replication"/>
    <property type="evidence" value="ECO:0000318"/>
    <property type="project" value="GO_Central"/>
</dbReference>